<dbReference type="Gene3D" id="2.40.160.10">
    <property type="entry name" value="Porin"/>
    <property type="match status" value="1"/>
</dbReference>
<evidence type="ECO:0008006" key="3">
    <source>
        <dbReference type="Google" id="ProtNLM"/>
    </source>
</evidence>
<dbReference type="RefSeq" id="WP_319614736.1">
    <property type="nucleotide sequence ID" value="NZ_JAWXYB010000018.1"/>
</dbReference>
<proteinExistence type="predicted"/>
<gene>
    <name evidence="1" type="ORF">SIL87_13885</name>
</gene>
<dbReference type="EMBL" id="JAWXYB010000018">
    <property type="protein sequence ID" value="MDX5931854.1"/>
    <property type="molecule type" value="Genomic_DNA"/>
</dbReference>
<protein>
    <recommendedName>
        <fullName evidence="3">Porin</fullName>
    </recommendedName>
</protein>
<evidence type="ECO:0000313" key="1">
    <source>
        <dbReference type="EMBL" id="MDX5931854.1"/>
    </source>
</evidence>
<sequence>MRLAKYGFTVSMLGLGLGLIGSPAISSAANWVKLQDVSPASAPAVHISGFIEPIYSSTSGTATINGATPNENLIGPGLNSSSDFNILRARLIVRGYINRYFSYFFAGEFGNNSFSNPGTGYAPRLQDGHVTLSYLPGVRVTAGIIRAPGPENAMQGYMAYDFTAFPAVIQQLMFQTFYNPRPTKGYVASAGGYLVPASGVQGTNAFRYTGIAAEDWFRNGPWEFTYDTMLGSFAPLTAIGQPGDGPIFAARLQESYIFGGHGPYRSDLTGFVWAQYAHPQFDDRFYALSRQGLGVTYMQNEFHTGGRWFKAEYMQGSGMIDTSPAFGIQLATIRSPTLTQAQVYPGVGNRAYGYYVGGGVFVTPKLELDLRYDYYNRLPNNHAQNRVFHTVTAGIQYHLAPLDKIMVDYAIRSLDVPYPTAAPPASRPIVASISRSIDNQITAELVLSF</sequence>
<dbReference type="InterPro" id="IPR023614">
    <property type="entry name" value="Porin_dom_sf"/>
</dbReference>
<accession>A0AAW9DRZ5</accession>
<reference evidence="1 2" key="1">
    <citation type="submission" date="2023-11" db="EMBL/GenBank/DDBJ databases">
        <title>MicrobeMod: A computational toolkit for identifying prokaryotic methylation and restriction-modification with nanopore sequencing.</title>
        <authorList>
            <person name="Crits-Christoph A."/>
            <person name="Kang S.C."/>
            <person name="Lee H."/>
            <person name="Ostrov N."/>
        </authorList>
    </citation>
    <scope>NUCLEOTIDE SEQUENCE [LARGE SCALE GENOMIC DNA]</scope>
    <source>
        <strain evidence="1 2">DSMZ 700</strain>
    </source>
</reference>
<evidence type="ECO:0000313" key="2">
    <source>
        <dbReference type="Proteomes" id="UP001279553"/>
    </source>
</evidence>
<name>A0AAW9DRZ5_ACIAO</name>
<organism evidence="1 2">
    <name type="scientific">Acidiphilium acidophilum</name>
    <name type="common">Thiobacillus acidophilus</name>
    <dbReference type="NCBI Taxonomy" id="76588"/>
    <lineage>
        <taxon>Bacteria</taxon>
        <taxon>Pseudomonadati</taxon>
        <taxon>Pseudomonadota</taxon>
        <taxon>Alphaproteobacteria</taxon>
        <taxon>Acetobacterales</taxon>
        <taxon>Acidocellaceae</taxon>
        <taxon>Acidiphilium</taxon>
    </lineage>
</organism>
<comment type="caution">
    <text evidence="1">The sequence shown here is derived from an EMBL/GenBank/DDBJ whole genome shotgun (WGS) entry which is preliminary data.</text>
</comment>
<dbReference type="AlphaFoldDB" id="A0AAW9DRZ5"/>
<keyword evidence="2" id="KW-1185">Reference proteome</keyword>
<dbReference type="Proteomes" id="UP001279553">
    <property type="component" value="Unassembled WGS sequence"/>
</dbReference>
<dbReference type="SUPFAM" id="SSF56935">
    <property type="entry name" value="Porins"/>
    <property type="match status" value="1"/>
</dbReference>